<dbReference type="GO" id="GO:0005634">
    <property type="term" value="C:nucleus"/>
    <property type="evidence" value="ECO:0007669"/>
    <property type="project" value="InterPro"/>
</dbReference>
<dbReference type="SMART" id="SM00360">
    <property type="entry name" value="RRM"/>
    <property type="match status" value="2"/>
</dbReference>
<gene>
    <name evidence="4" type="ORF">FVE85_3047</name>
</gene>
<reference evidence="5" key="1">
    <citation type="journal article" date="2019" name="Nat. Commun.">
        <title>Expansion of phycobilisome linker gene families in mesophilic red algae.</title>
        <authorList>
            <person name="Lee J."/>
            <person name="Kim D."/>
            <person name="Bhattacharya D."/>
            <person name="Yoon H.S."/>
        </authorList>
    </citation>
    <scope>NUCLEOTIDE SEQUENCE [LARGE SCALE GENOMIC DNA]</scope>
    <source>
        <strain evidence="5">CCMP 1328</strain>
    </source>
</reference>
<feature type="compositionally biased region" description="Basic and acidic residues" evidence="2">
    <location>
        <begin position="123"/>
        <end position="132"/>
    </location>
</feature>
<dbReference type="EMBL" id="VRMN01000004">
    <property type="protein sequence ID" value="KAA8494806.1"/>
    <property type="molecule type" value="Genomic_DNA"/>
</dbReference>
<feature type="region of interest" description="Disordered" evidence="2">
    <location>
        <begin position="24"/>
        <end position="50"/>
    </location>
</feature>
<dbReference type="InterPro" id="IPR000504">
    <property type="entry name" value="RRM_dom"/>
</dbReference>
<feature type="domain" description="RRM" evidence="3">
    <location>
        <begin position="190"/>
        <end position="273"/>
    </location>
</feature>
<keyword evidence="5" id="KW-1185">Reference proteome</keyword>
<keyword evidence="1" id="KW-0694">RNA-binding</keyword>
<feature type="domain" description="RRM" evidence="3">
    <location>
        <begin position="317"/>
        <end position="399"/>
    </location>
</feature>
<evidence type="ECO:0000256" key="1">
    <source>
        <dbReference type="PROSITE-ProRule" id="PRU00176"/>
    </source>
</evidence>
<comment type="caution">
    <text evidence="4">The sequence shown here is derived from an EMBL/GenBank/DDBJ whole genome shotgun (WGS) entry which is preliminary data.</text>
</comment>
<dbReference type="Proteomes" id="UP000324585">
    <property type="component" value="Unassembled WGS sequence"/>
</dbReference>
<dbReference type="InterPro" id="IPR012677">
    <property type="entry name" value="Nucleotide-bd_a/b_plait_sf"/>
</dbReference>
<dbReference type="AlphaFoldDB" id="A0A5J4YTX1"/>
<protein>
    <submittedName>
        <fullName evidence="4">Putative RNA-binding protein 23</fullName>
    </submittedName>
</protein>
<dbReference type="GO" id="GO:0006397">
    <property type="term" value="P:mRNA processing"/>
    <property type="evidence" value="ECO:0007669"/>
    <property type="project" value="InterPro"/>
</dbReference>
<feature type="compositionally biased region" description="Basic and acidic residues" evidence="2">
    <location>
        <begin position="28"/>
        <end position="49"/>
    </location>
</feature>
<evidence type="ECO:0000313" key="4">
    <source>
        <dbReference type="EMBL" id="KAA8494806.1"/>
    </source>
</evidence>
<sequence length="400" mass="43824">MHALPWRYLEREAMVSRPCGNGAAVAVRDSRPPEPCAGDRPRDSSRPDLRSLITGHSARARQAADGVAAHSKLAQLNSGEPRDYNANLVALNATHSEKIERTHAGFRRSLSNSSADTNAGAHAEAERRTQYEVRAFRRGSGLAKPRSVHMPTESGLRGIVKLKRTRTTRGGRNSVKQRMARKLEREQEIRTVLVWQLGVRVVSKDLHALFSAAGHVIEIHMIPRAPGSQSHEGSAYVRFETIQGADRAVSFSGYLLKGYPIAVRRLRLPQAHFPSTPAVAGKENQTDLFNRVDAMPGRPLRFACRPEKPAAGEQGNEILFCLSGGELKISDIDLRALFSAVGPLVSFECVRTELKHKPTESRVSGSAKFQHGEDAFQAVHELSGSSVEGRPMMVFHASAA</sequence>
<dbReference type="GO" id="GO:0003723">
    <property type="term" value="F:RNA binding"/>
    <property type="evidence" value="ECO:0007669"/>
    <property type="project" value="UniProtKB-UniRule"/>
</dbReference>
<evidence type="ECO:0000256" key="2">
    <source>
        <dbReference type="SAM" id="MobiDB-lite"/>
    </source>
</evidence>
<evidence type="ECO:0000313" key="5">
    <source>
        <dbReference type="Proteomes" id="UP000324585"/>
    </source>
</evidence>
<dbReference type="InterPro" id="IPR006509">
    <property type="entry name" value="RBM39_SF"/>
</dbReference>
<name>A0A5J4YTX1_PORPP</name>
<proteinExistence type="predicted"/>
<dbReference type="InterPro" id="IPR035979">
    <property type="entry name" value="RBD_domain_sf"/>
</dbReference>
<organism evidence="4 5">
    <name type="scientific">Porphyridium purpureum</name>
    <name type="common">Red alga</name>
    <name type="synonym">Porphyridium cruentum</name>
    <dbReference type="NCBI Taxonomy" id="35688"/>
    <lineage>
        <taxon>Eukaryota</taxon>
        <taxon>Rhodophyta</taxon>
        <taxon>Bangiophyceae</taxon>
        <taxon>Porphyridiales</taxon>
        <taxon>Porphyridiaceae</taxon>
        <taxon>Porphyridium</taxon>
    </lineage>
</organism>
<dbReference type="SUPFAM" id="SSF54928">
    <property type="entry name" value="RNA-binding domain, RBD"/>
    <property type="match status" value="1"/>
</dbReference>
<dbReference type="PROSITE" id="PS50102">
    <property type="entry name" value="RRM"/>
    <property type="match status" value="2"/>
</dbReference>
<dbReference type="CDD" id="cd00590">
    <property type="entry name" value="RRM_SF"/>
    <property type="match status" value="1"/>
</dbReference>
<evidence type="ECO:0000259" key="3">
    <source>
        <dbReference type="PROSITE" id="PS50102"/>
    </source>
</evidence>
<dbReference type="OrthoDB" id="5411533at2759"/>
<dbReference type="Gene3D" id="3.30.70.330">
    <property type="match status" value="2"/>
</dbReference>
<accession>A0A5J4YTX1</accession>
<dbReference type="PANTHER" id="PTHR48036">
    <property type="entry name" value="SPLICING FACTOR (PAD-1), PUTATIVE (AFU_ORTHOLOGUE AFUA_1G15810)-RELATED"/>
    <property type="match status" value="1"/>
</dbReference>
<dbReference type="Pfam" id="PF00076">
    <property type="entry name" value="RRM_1"/>
    <property type="match status" value="1"/>
</dbReference>
<feature type="region of interest" description="Disordered" evidence="2">
    <location>
        <begin position="106"/>
        <end position="132"/>
    </location>
</feature>